<name>A0A7V2AVJ3_UNCEI</name>
<dbReference type="InterPro" id="IPR050245">
    <property type="entry name" value="PrsA_foldase"/>
</dbReference>
<evidence type="ECO:0000256" key="1">
    <source>
        <dbReference type="ARBA" id="ARBA00022764"/>
    </source>
</evidence>
<keyword evidence="1" id="KW-0574">Periplasm</keyword>
<reference evidence="5" key="1">
    <citation type="journal article" date="2020" name="mSystems">
        <title>Genome- and Community-Level Interaction Insights into Carbon Utilization and Element Cycling Functions of Hydrothermarchaeota in Hydrothermal Sediment.</title>
        <authorList>
            <person name="Zhou Z."/>
            <person name="Liu Y."/>
            <person name="Xu W."/>
            <person name="Pan J."/>
            <person name="Luo Z.H."/>
            <person name="Li M."/>
        </authorList>
    </citation>
    <scope>NUCLEOTIDE SEQUENCE [LARGE SCALE GENOMIC DNA]</scope>
    <source>
        <strain evidence="5">SpSt-1233</strain>
    </source>
</reference>
<dbReference type="Pfam" id="PF09312">
    <property type="entry name" value="SurA_N"/>
    <property type="match status" value="1"/>
</dbReference>
<feature type="signal peptide" evidence="3">
    <location>
        <begin position="1"/>
        <end position="22"/>
    </location>
</feature>
<feature type="non-terminal residue" evidence="5">
    <location>
        <position position="372"/>
    </location>
</feature>
<protein>
    <recommendedName>
        <fullName evidence="4">PpiC domain-containing protein</fullName>
    </recommendedName>
</protein>
<dbReference type="InterPro" id="IPR000297">
    <property type="entry name" value="PPIase_PpiC"/>
</dbReference>
<dbReference type="PROSITE" id="PS01096">
    <property type="entry name" value="PPIC_PPIASE_1"/>
    <property type="match status" value="1"/>
</dbReference>
<dbReference type="InterPro" id="IPR046357">
    <property type="entry name" value="PPIase_dom_sf"/>
</dbReference>
<feature type="domain" description="PpiC" evidence="4">
    <location>
        <begin position="183"/>
        <end position="283"/>
    </location>
</feature>
<evidence type="ECO:0000256" key="3">
    <source>
        <dbReference type="SAM" id="SignalP"/>
    </source>
</evidence>
<dbReference type="Gene3D" id="3.10.50.40">
    <property type="match status" value="2"/>
</dbReference>
<dbReference type="Gene3D" id="1.10.4030.10">
    <property type="entry name" value="Porin chaperone SurA, peptide-binding domain"/>
    <property type="match status" value="1"/>
</dbReference>
<dbReference type="Pfam" id="PF00639">
    <property type="entry name" value="Rotamase"/>
    <property type="match status" value="2"/>
</dbReference>
<dbReference type="PANTHER" id="PTHR47245">
    <property type="entry name" value="PEPTIDYLPROLYL ISOMERASE"/>
    <property type="match status" value="1"/>
</dbReference>
<dbReference type="InterPro" id="IPR023058">
    <property type="entry name" value="PPIase_PpiC_CS"/>
</dbReference>
<dbReference type="SUPFAM" id="SSF54534">
    <property type="entry name" value="FKBP-like"/>
    <property type="match status" value="2"/>
</dbReference>
<feature type="domain" description="PpiC" evidence="4">
    <location>
        <begin position="286"/>
        <end position="372"/>
    </location>
</feature>
<feature type="chain" id="PRO_5030516382" description="PpiC domain-containing protein" evidence="3">
    <location>
        <begin position="23"/>
        <end position="372"/>
    </location>
</feature>
<proteinExistence type="predicted"/>
<dbReference type="EMBL" id="DSEC01000449">
    <property type="protein sequence ID" value="HER44063.1"/>
    <property type="molecule type" value="Genomic_DNA"/>
</dbReference>
<gene>
    <name evidence="5" type="ORF">ENO08_06350</name>
</gene>
<evidence type="ECO:0000313" key="5">
    <source>
        <dbReference type="EMBL" id="HER44063.1"/>
    </source>
</evidence>
<dbReference type="PANTHER" id="PTHR47245:SF2">
    <property type="entry name" value="PEPTIDYL-PROLYL CIS-TRANS ISOMERASE HP_0175-RELATED"/>
    <property type="match status" value="1"/>
</dbReference>
<sequence>MNRGIYALPIAALFMLAAPSRAADRGEIVDRVIAVVEDKAVLQSELDIEYRNRLQQMQRTALTDAEDRQLKKELLDALVSDLLLSVHAEKIGISVGDNEVFEEVEKRIEEGKRMLGGEEAFAEQLELEGLSVEQLRSLWTEKIRTRILSERLMYSEVMKDVSVTEADVKAYYEENLQTLPKRPATVSVSQILLLPSASGPVVEEARERIEEIEKKLEAGGDFAELAKEFSEGPSARNGGSIGYVRLEDLNAPQFEAAVRRLTVGETSGPVLTEFGYHLIKLEDVRGEEVLVRHILITVEGREEDWEATERLADSIRARLVEGADFAEMAKRHSSDYKTRESGGFVGEVVLGNLPEQFREAVRDVEAGGIAPV</sequence>
<evidence type="ECO:0000259" key="4">
    <source>
        <dbReference type="PROSITE" id="PS50198"/>
    </source>
</evidence>
<keyword evidence="3" id="KW-0732">Signal</keyword>
<comment type="caution">
    <text evidence="5">The sequence shown here is derived from an EMBL/GenBank/DDBJ whole genome shotgun (WGS) entry which is preliminary data.</text>
</comment>
<dbReference type="InterPro" id="IPR027304">
    <property type="entry name" value="Trigger_fact/SurA_dom_sf"/>
</dbReference>
<dbReference type="InterPro" id="IPR015391">
    <property type="entry name" value="SurA_N"/>
</dbReference>
<evidence type="ECO:0000256" key="2">
    <source>
        <dbReference type="PROSITE-ProRule" id="PRU00278"/>
    </source>
</evidence>
<dbReference type="AlphaFoldDB" id="A0A7V2AVJ3"/>
<organism evidence="5">
    <name type="scientific">Eiseniibacteriota bacterium</name>
    <dbReference type="NCBI Taxonomy" id="2212470"/>
    <lineage>
        <taxon>Bacteria</taxon>
        <taxon>Candidatus Eiseniibacteriota</taxon>
    </lineage>
</organism>
<dbReference type="PROSITE" id="PS50198">
    <property type="entry name" value="PPIC_PPIASE_2"/>
    <property type="match status" value="2"/>
</dbReference>
<accession>A0A7V2AVJ3</accession>
<dbReference type="Proteomes" id="UP000886069">
    <property type="component" value="Unassembled WGS sequence"/>
</dbReference>
<keyword evidence="2" id="KW-0697">Rotamase</keyword>
<keyword evidence="2" id="KW-0413">Isomerase</keyword>
<dbReference type="GO" id="GO:0003755">
    <property type="term" value="F:peptidyl-prolyl cis-trans isomerase activity"/>
    <property type="evidence" value="ECO:0007669"/>
    <property type="project" value="UniProtKB-KW"/>
</dbReference>
<dbReference type="SUPFAM" id="SSF109998">
    <property type="entry name" value="Triger factor/SurA peptide-binding domain-like"/>
    <property type="match status" value="1"/>
</dbReference>